<reference evidence="3" key="1">
    <citation type="journal article" date="2019" name="Int. J. Syst. Evol. Microbiol.">
        <title>The Global Catalogue of Microorganisms (GCM) 10K type strain sequencing project: providing services to taxonomists for standard genome sequencing and annotation.</title>
        <authorList>
            <consortium name="The Broad Institute Genomics Platform"/>
            <consortium name="The Broad Institute Genome Sequencing Center for Infectious Disease"/>
            <person name="Wu L."/>
            <person name="Ma J."/>
        </authorList>
    </citation>
    <scope>NUCLEOTIDE SEQUENCE [LARGE SCALE GENOMIC DNA]</scope>
    <source>
        <strain evidence="3">CGMCC 4.1641</strain>
    </source>
</reference>
<keyword evidence="1" id="KW-0812">Transmembrane</keyword>
<gene>
    <name evidence="2" type="ORF">ACFPP6_12935</name>
</gene>
<comment type="caution">
    <text evidence="2">The sequence shown here is derived from an EMBL/GenBank/DDBJ whole genome shotgun (WGS) entry which is preliminary data.</text>
</comment>
<dbReference type="EMBL" id="JBHSKJ010000006">
    <property type="protein sequence ID" value="MFC5145565.1"/>
    <property type="molecule type" value="Genomic_DNA"/>
</dbReference>
<evidence type="ECO:0000313" key="3">
    <source>
        <dbReference type="Proteomes" id="UP001596222"/>
    </source>
</evidence>
<sequence length="245" mass="25441">MTDASSTTAVPRGRALWESFAPLVVDAVLPMAAYYTLSKGFGMGTVAALGWSSALPAVRTVWGLVKDRRLNGLAALILVVNIVGLLLSTVSGDARLMLAKDSAVSSVVGLVVLVSAFGRRPLMTTGLKPWVVKGDPVRLAAWDRLSAGDARFRRTERTFSLVWGTALLAECVARVVGAYTLPVDTMVWLGNVILGVAIVAGMLVGGGLAADPMEKMVDAEVREGAGLAKGVETAAPTAYAGSAAQ</sequence>
<dbReference type="NCBIfam" id="NF041646">
    <property type="entry name" value="VC0807_fam"/>
    <property type="match status" value="1"/>
</dbReference>
<proteinExistence type="predicted"/>
<evidence type="ECO:0000313" key="2">
    <source>
        <dbReference type="EMBL" id="MFC5145565.1"/>
    </source>
</evidence>
<feature type="transmembrane region" description="Helical" evidence="1">
    <location>
        <begin position="41"/>
        <end position="58"/>
    </location>
</feature>
<dbReference type="RefSeq" id="WP_382041013.1">
    <property type="nucleotide sequence ID" value="NZ_JBHSKJ010000006.1"/>
</dbReference>
<keyword evidence="3" id="KW-1185">Reference proteome</keyword>
<feature type="transmembrane region" description="Helical" evidence="1">
    <location>
        <begin position="187"/>
        <end position="210"/>
    </location>
</feature>
<protein>
    <submittedName>
        <fullName evidence="2">VC0807 family protein</fullName>
    </submittedName>
</protein>
<dbReference type="Proteomes" id="UP001596222">
    <property type="component" value="Unassembled WGS sequence"/>
</dbReference>
<organism evidence="2 3">
    <name type="scientific">Streptomyces aureoversilis</name>
    <dbReference type="NCBI Taxonomy" id="67277"/>
    <lineage>
        <taxon>Bacteria</taxon>
        <taxon>Bacillati</taxon>
        <taxon>Actinomycetota</taxon>
        <taxon>Actinomycetes</taxon>
        <taxon>Kitasatosporales</taxon>
        <taxon>Streptomycetaceae</taxon>
        <taxon>Streptomyces</taxon>
    </lineage>
</organism>
<feature type="transmembrane region" description="Helical" evidence="1">
    <location>
        <begin position="102"/>
        <end position="118"/>
    </location>
</feature>
<name>A0ABV9ZYK7_9ACTN</name>
<evidence type="ECO:0000256" key="1">
    <source>
        <dbReference type="SAM" id="Phobius"/>
    </source>
</evidence>
<keyword evidence="1" id="KW-1133">Transmembrane helix</keyword>
<accession>A0ABV9ZYK7</accession>
<keyword evidence="1" id="KW-0472">Membrane</keyword>
<feature type="transmembrane region" description="Helical" evidence="1">
    <location>
        <begin position="70"/>
        <end position="90"/>
    </location>
</feature>
<feature type="transmembrane region" description="Helical" evidence="1">
    <location>
        <begin position="161"/>
        <end position="181"/>
    </location>
</feature>